<dbReference type="EMBL" id="RLII01000002">
    <property type="protein sequence ID" value="RXE60106.1"/>
    <property type="molecule type" value="Genomic_DNA"/>
</dbReference>
<reference evidence="9" key="1">
    <citation type="submission" date="2018-11" db="EMBL/GenBank/DDBJ databases">
        <title>Genome sequencing of a novel mesophilic and cellulolytic organism within the genus Hungateiclostridium.</title>
        <authorList>
            <person name="Rettenmaier R."/>
            <person name="Liebl W."/>
            <person name="Zverlov V."/>
        </authorList>
    </citation>
    <scope>NUCLEOTIDE SEQUENCE [LARGE SCALE GENOMIC DNA]</scope>
    <source>
        <strain evidence="9">N2K1</strain>
    </source>
</reference>
<keyword evidence="8" id="KW-0645">Protease</keyword>
<proteinExistence type="inferred from homology"/>
<evidence type="ECO:0000256" key="6">
    <source>
        <dbReference type="PIRNR" id="PIRNR005651"/>
    </source>
</evidence>
<keyword evidence="9" id="KW-1185">Reference proteome</keyword>
<name>A0A4Q0I6T6_9FIRM</name>
<dbReference type="SUPFAM" id="SSF117892">
    <property type="entry name" value="Band 7/SPFH domain"/>
    <property type="match status" value="1"/>
</dbReference>
<feature type="domain" description="Band 7" evidence="7">
    <location>
        <begin position="20"/>
        <end position="185"/>
    </location>
</feature>
<organism evidence="8 9">
    <name type="scientific">Acetivibrio mesophilus</name>
    <dbReference type="NCBI Taxonomy" id="2487273"/>
    <lineage>
        <taxon>Bacteria</taxon>
        <taxon>Bacillati</taxon>
        <taxon>Bacillota</taxon>
        <taxon>Clostridia</taxon>
        <taxon>Eubacteriales</taxon>
        <taxon>Oscillospiraceae</taxon>
        <taxon>Acetivibrio</taxon>
    </lineage>
</organism>
<keyword evidence="5" id="KW-0472">Membrane</keyword>
<dbReference type="GO" id="GO:0016020">
    <property type="term" value="C:membrane"/>
    <property type="evidence" value="ECO:0007669"/>
    <property type="project" value="UniProtKB-SubCell"/>
</dbReference>
<keyword evidence="8" id="KW-0378">Hydrolase</keyword>
<dbReference type="InterPro" id="IPR010200">
    <property type="entry name" value="HflC"/>
</dbReference>
<dbReference type="Proteomes" id="UP000289166">
    <property type="component" value="Unassembled WGS sequence"/>
</dbReference>
<gene>
    <name evidence="8" type="ORF">EFD62_02400</name>
</gene>
<evidence type="ECO:0000259" key="7">
    <source>
        <dbReference type="SMART" id="SM00244"/>
    </source>
</evidence>
<dbReference type="SMART" id="SM00244">
    <property type="entry name" value="PHB"/>
    <property type="match status" value="1"/>
</dbReference>
<comment type="similarity">
    <text evidence="2 6">Belongs to the band 7/mec-2 family. HflC subfamily.</text>
</comment>
<dbReference type="InterPro" id="IPR036013">
    <property type="entry name" value="Band_7/SPFH_dom_sf"/>
</dbReference>
<keyword evidence="3" id="KW-0812">Transmembrane</keyword>
<dbReference type="Pfam" id="PF01145">
    <property type="entry name" value="Band_7"/>
    <property type="match status" value="1"/>
</dbReference>
<comment type="caution">
    <text evidence="8">The sequence shown here is derived from an EMBL/GenBank/DDBJ whole genome shotgun (WGS) entry which is preliminary data.</text>
</comment>
<comment type="function">
    <text evidence="6">HflC and HflK could regulate a protease.</text>
</comment>
<evidence type="ECO:0000313" key="8">
    <source>
        <dbReference type="EMBL" id="RXE60106.1"/>
    </source>
</evidence>
<dbReference type="GO" id="GO:0008233">
    <property type="term" value="F:peptidase activity"/>
    <property type="evidence" value="ECO:0007669"/>
    <property type="project" value="UniProtKB-KW"/>
</dbReference>
<dbReference type="AlphaFoldDB" id="A0A4Q0I6T6"/>
<sequence>MIKKIIAACVLGFALIILLSSMFIVTEGEYVCIKRFEKIIDTKDSAGLYFKAPFIDSKLTLPNKKIVYNLEASNVLTKDKKDMVIDNYIIWHISDPVEFVKSIGFISEAERRIDAAVYNTVKNTMGTLEQNSIINEKLSGRGEFDKIVTEEVARQLSGYGITVYDVKIKKLDLPIENEETVYQRMISEREKIAEQYRAEGQYEANKIKNEVDKQVDIIISEAKASAQELIGEGEAEYIKILSDAYSGEKKEFYEYIITLEAMKESLKGEKTLILPIDSPITKYFKDIDN</sequence>
<accession>A0A4Q0I6T6</accession>
<dbReference type="InterPro" id="IPR001107">
    <property type="entry name" value="Band_7"/>
</dbReference>
<dbReference type="PANTHER" id="PTHR42911">
    <property type="entry name" value="MODULATOR OF FTSH PROTEASE HFLC"/>
    <property type="match status" value="1"/>
</dbReference>
<dbReference type="CDD" id="cd03405">
    <property type="entry name" value="SPFH_HflC"/>
    <property type="match status" value="1"/>
</dbReference>
<dbReference type="OrthoDB" id="9809197at2"/>
<comment type="subcellular location">
    <subcellularLocation>
        <location evidence="1">Membrane</location>
    </subcellularLocation>
</comment>
<evidence type="ECO:0000256" key="4">
    <source>
        <dbReference type="ARBA" id="ARBA00022989"/>
    </source>
</evidence>
<evidence type="ECO:0000256" key="2">
    <source>
        <dbReference type="ARBA" id="ARBA00007862"/>
    </source>
</evidence>
<dbReference type="PANTHER" id="PTHR42911:SF1">
    <property type="entry name" value="MODULATOR OF FTSH PROTEASE HFLC"/>
    <property type="match status" value="1"/>
</dbReference>
<evidence type="ECO:0000256" key="3">
    <source>
        <dbReference type="ARBA" id="ARBA00022692"/>
    </source>
</evidence>
<evidence type="ECO:0000256" key="5">
    <source>
        <dbReference type="ARBA" id="ARBA00023136"/>
    </source>
</evidence>
<dbReference type="Gene3D" id="3.30.479.30">
    <property type="entry name" value="Band 7 domain"/>
    <property type="match status" value="1"/>
</dbReference>
<evidence type="ECO:0000256" key="1">
    <source>
        <dbReference type="ARBA" id="ARBA00004370"/>
    </source>
</evidence>
<keyword evidence="4" id="KW-1133">Transmembrane helix</keyword>
<dbReference type="PIRSF" id="PIRSF005651">
    <property type="entry name" value="HflC"/>
    <property type="match status" value="1"/>
</dbReference>
<evidence type="ECO:0000313" key="9">
    <source>
        <dbReference type="Proteomes" id="UP000289166"/>
    </source>
</evidence>
<dbReference type="RefSeq" id="WP_069193816.1">
    <property type="nucleotide sequence ID" value="NZ_RLII01000002.1"/>
</dbReference>
<dbReference type="GO" id="GO:0006508">
    <property type="term" value="P:proteolysis"/>
    <property type="evidence" value="ECO:0007669"/>
    <property type="project" value="UniProtKB-KW"/>
</dbReference>
<protein>
    <recommendedName>
        <fullName evidence="6">Protein HflC</fullName>
    </recommendedName>
</protein>